<protein>
    <submittedName>
        <fullName evidence="2">Uncharacterized protein</fullName>
    </submittedName>
</protein>
<accession>A0A0E0JFS7</accession>
<name>A0A0E0JFS7_ORYPU</name>
<evidence type="ECO:0000256" key="1">
    <source>
        <dbReference type="SAM" id="MobiDB-lite"/>
    </source>
</evidence>
<evidence type="ECO:0000313" key="3">
    <source>
        <dbReference type="Proteomes" id="UP000026962"/>
    </source>
</evidence>
<evidence type="ECO:0000313" key="2">
    <source>
        <dbReference type="EnsemblPlants" id="OPUNC01G07590.1"/>
    </source>
</evidence>
<dbReference type="EnsemblPlants" id="OPUNC01G07590.1">
    <property type="protein sequence ID" value="OPUNC01G07590.1"/>
    <property type="gene ID" value="OPUNC01G07590"/>
</dbReference>
<dbReference type="Proteomes" id="UP000026962">
    <property type="component" value="Chromosome 1"/>
</dbReference>
<dbReference type="AlphaFoldDB" id="A0A0E0JFS7"/>
<reference evidence="2" key="1">
    <citation type="submission" date="2015-04" db="UniProtKB">
        <authorList>
            <consortium name="EnsemblPlants"/>
        </authorList>
    </citation>
    <scope>IDENTIFICATION</scope>
</reference>
<dbReference type="Gramene" id="OPUNC01G07590.1">
    <property type="protein sequence ID" value="OPUNC01G07590.1"/>
    <property type="gene ID" value="OPUNC01G07590"/>
</dbReference>
<keyword evidence="3" id="KW-1185">Reference proteome</keyword>
<reference evidence="2" key="2">
    <citation type="submission" date="2018-05" db="EMBL/GenBank/DDBJ databases">
        <title>OpunRS2 (Oryza punctata Reference Sequence Version 2).</title>
        <authorList>
            <person name="Zhang J."/>
            <person name="Kudrna D."/>
            <person name="Lee S."/>
            <person name="Talag J."/>
            <person name="Welchert J."/>
            <person name="Wing R.A."/>
        </authorList>
    </citation>
    <scope>NUCLEOTIDE SEQUENCE [LARGE SCALE GENOMIC DNA]</scope>
</reference>
<dbReference type="HOGENOM" id="CLU_2227520_0_0_1"/>
<proteinExistence type="predicted"/>
<feature type="region of interest" description="Disordered" evidence="1">
    <location>
        <begin position="1"/>
        <end position="30"/>
    </location>
</feature>
<organism evidence="2">
    <name type="scientific">Oryza punctata</name>
    <name type="common">Red rice</name>
    <dbReference type="NCBI Taxonomy" id="4537"/>
    <lineage>
        <taxon>Eukaryota</taxon>
        <taxon>Viridiplantae</taxon>
        <taxon>Streptophyta</taxon>
        <taxon>Embryophyta</taxon>
        <taxon>Tracheophyta</taxon>
        <taxon>Spermatophyta</taxon>
        <taxon>Magnoliopsida</taxon>
        <taxon>Liliopsida</taxon>
        <taxon>Poales</taxon>
        <taxon>Poaceae</taxon>
        <taxon>BOP clade</taxon>
        <taxon>Oryzoideae</taxon>
        <taxon>Oryzeae</taxon>
        <taxon>Oryzinae</taxon>
        <taxon>Oryza</taxon>
    </lineage>
</organism>
<sequence length="106" mass="11577">MACRERNKQLSTPWMEGEPTTKLACSSSPNPVDVECCQPSDLENGGPDSFPAQLGASLIERHTDTPSQFLESNGRFGNPCCVAFKTEVFPSEYRCGGSLIQSILNY</sequence>